<dbReference type="AlphaFoldDB" id="A0A4P9VTK2"/>
<dbReference type="InterPro" id="IPR048777">
    <property type="entry name" value="CATIP_N"/>
</dbReference>
<feature type="compositionally biased region" description="Polar residues" evidence="1">
    <location>
        <begin position="51"/>
        <end position="77"/>
    </location>
</feature>
<sequence>MAALQNRAWSTLSSRFPCSDSTKEMAEPTPDSPDSLAQDAADPTAPAVSDLATSTPSDPLAPETSNSPPFAPSSTNPVDEPTPAEETDRSPVLILEPTFADGAPQSLVSTGSEPPAPSDSGLKEPPPRAVKIDGTLDLDEPTFRDQQVAPDAPEGVVEAVAEPAAVELLEGLGESLHPGLYNTDVLLIRATTDPASPPIGLTTLRIMEGSFRERPCYFVSSSTTATLLSGATLKRSLTAYVGPELDTWAQSLRRVVVVARDGDEVTEESVKEMVVEETTGRLVVTEVAAGGEGFAVGFGKDIARGFVGEGASYVLRRILAQRASSFSSTFLTYHDRTLVPATLTVSTEADTLSIECCVVAGPDPMAPANPLFAREVGTAEASPDWVGVFAQSGACLELRFAGSAYVMVREEQE</sequence>
<dbReference type="Proteomes" id="UP000269721">
    <property type="component" value="Unassembled WGS sequence"/>
</dbReference>
<feature type="domain" description="Ciliogenesis-associated TTC17-interacting protein N-terminal" evidence="2">
    <location>
        <begin position="166"/>
        <end position="333"/>
    </location>
</feature>
<dbReference type="Pfam" id="PF21772">
    <property type="entry name" value="CATIP_N"/>
    <property type="match status" value="1"/>
</dbReference>
<dbReference type="OrthoDB" id="6334211at2759"/>
<proteinExistence type="predicted"/>
<feature type="region of interest" description="Disordered" evidence="1">
    <location>
        <begin position="1"/>
        <end position="133"/>
    </location>
</feature>
<name>A0A4P9VTK2_9FUNG</name>
<evidence type="ECO:0000313" key="3">
    <source>
        <dbReference type="EMBL" id="RKO82861.1"/>
    </source>
</evidence>
<protein>
    <recommendedName>
        <fullName evidence="2">Ciliogenesis-associated TTC17-interacting protein N-terminal domain-containing protein</fullName>
    </recommendedName>
</protein>
<feature type="compositionally biased region" description="Polar residues" evidence="1">
    <location>
        <begin position="7"/>
        <end position="20"/>
    </location>
</feature>
<reference evidence="4" key="1">
    <citation type="journal article" date="2018" name="Nat. Microbiol.">
        <title>Leveraging single-cell genomics to expand the fungal tree of life.</title>
        <authorList>
            <person name="Ahrendt S.R."/>
            <person name="Quandt C.A."/>
            <person name="Ciobanu D."/>
            <person name="Clum A."/>
            <person name="Salamov A."/>
            <person name="Andreopoulos B."/>
            <person name="Cheng J.F."/>
            <person name="Woyke T."/>
            <person name="Pelin A."/>
            <person name="Henrissat B."/>
            <person name="Reynolds N.K."/>
            <person name="Benny G.L."/>
            <person name="Smith M.E."/>
            <person name="James T.Y."/>
            <person name="Grigoriev I.V."/>
        </authorList>
    </citation>
    <scope>NUCLEOTIDE SEQUENCE [LARGE SCALE GENOMIC DNA]</scope>
</reference>
<evidence type="ECO:0000259" key="2">
    <source>
        <dbReference type="Pfam" id="PF21772"/>
    </source>
</evidence>
<gene>
    <name evidence="3" type="ORF">BDK51DRAFT_45630</name>
</gene>
<keyword evidence="4" id="KW-1185">Reference proteome</keyword>
<accession>A0A4P9VTK2</accession>
<evidence type="ECO:0000256" key="1">
    <source>
        <dbReference type="SAM" id="MobiDB-lite"/>
    </source>
</evidence>
<evidence type="ECO:0000313" key="4">
    <source>
        <dbReference type="Proteomes" id="UP000269721"/>
    </source>
</evidence>
<feature type="non-terminal residue" evidence="3">
    <location>
        <position position="413"/>
    </location>
</feature>
<dbReference type="EMBL" id="ML001988">
    <property type="protein sequence ID" value="RKO82861.1"/>
    <property type="molecule type" value="Genomic_DNA"/>
</dbReference>
<organism evidence="3 4">
    <name type="scientific">Blyttiomyces helicus</name>
    <dbReference type="NCBI Taxonomy" id="388810"/>
    <lineage>
        <taxon>Eukaryota</taxon>
        <taxon>Fungi</taxon>
        <taxon>Fungi incertae sedis</taxon>
        <taxon>Chytridiomycota</taxon>
        <taxon>Chytridiomycota incertae sedis</taxon>
        <taxon>Chytridiomycetes</taxon>
        <taxon>Chytridiomycetes incertae sedis</taxon>
        <taxon>Blyttiomyces</taxon>
    </lineage>
</organism>